<dbReference type="Pfam" id="PF11392">
    <property type="entry name" value="AllH"/>
    <property type="match status" value="1"/>
</dbReference>
<evidence type="ECO:0000313" key="1">
    <source>
        <dbReference type="EMBL" id="SBW09023.1"/>
    </source>
</evidence>
<dbReference type="InterPro" id="IPR021530">
    <property type="entry name" value="AllH-like"/>
</dbReference>
<protein>
    <recommendedName>
        <fullName evidence="2">DUF2877 domain-containing protein</fullName>
    </recommendedName>
</protein>
<dbReference type="EMBL" id="FLUN01000001">
    <property type="protein sequence ID" value="SBW09023.1"/>
    <property type="molecule type" value="Genomic_DNA"/>
</dbReference>
<gene>
    <name evidence="1" type="ORF">KL86CLO1_12563</name>
</gene>
<sequence>MITAQTKRICGALLEALGHGPLPAKLLSRFRGAANLSTPRGLVTLLSPGRCLQPHAVRLNHAFDYGLLEPGVLTLGPEGVSMDGAAVISFSGAESIDLLLPPGPMPQPLAAWAIQRFLASAPDEGLSRMALGRSDGVYAALLSPRLKTLRRAARAGDITAAAVAAGRMAGCGPGLTPSSDDLLCGYLALLPSEEPWGEMASAIAASAAQNTNIISAALLLSAGDGYFSEDVLALMACLRTGTEGQALTRALLRVACFGSSSGYDFLTGVYFGVLDACAIGGICIDLPEST</sequence>
<accession>A0A212KBF8</accession>
<evidence type="ECO:0008006" key="2">
    <source>
        <dbReference type="Google" id="ProtNLM"/>
    </source>
</evidence>
<name>A0A212KBF8_9FIRM</name>
<proteinExistence type="predicted"/>
<reference evidence="1" key="1">
    <citation type="submission" date="2016-04" db="EMBL/GenBank/DDBJ databases">
        <authorList>
            <person name="Evans L.H."/>
            <person name="Alamgir A."/>
            <person name="Owens N."/>
            <person name="Weber N.D."/>
            <person name="Virtaneva K."/>
            <person name="Barbian K."/>
            <person name="Babar A."/>
            <person name="Rosenke K."/>
        </authorList>
    </citation>
    <scope>NUCLEOTIDE SEQUENCE</scope>
    <source>
        <strain evidence="1">86</strain>
    </source>
</reference>
<organism evidence="1">
    <name type="scientific">uncultured Eubacteriales bacterium</name>
    <dbReference type="NCBI Taxonomy" id="172733"/>
    <lineage>
        <taxon>Bacteria</taxon>
        <taxon>Bacillati</taxon>
        <taxon>Bacillota</taxon>
        <taxon>Clostridia</taxon>
        <taxon>Eubacteriales</taxon>
        <taxon>environmental samples</taxon>
    </lineage>
</organism>
<dbReference type="AlphaFoldDB" id="A0A212KBF8"/>